<proteinExistence type="predicted"/>
<evidence type="ECO:0000256" key="2">
    <source>
        <dbReference type="SAM" id="Phobius"/>
    </source>
</evidence>
<dbReference type="InterPro" id="IPR023616">
    <property type="entry name" value="Cyt_c_oxase-like_su1_dom"/>
</dbReference>
<dbReference type="GO" id="GO:0022904">
    <property type="term" value="P:respiratory electron transport chain"/>
    <property type="evidence" value="ECO:0007669"/>
    <property type="project" value="TreeGrafter"/>
</dbReference>
<evidence type="ECO:0000259" key="3">
    <source>
        <dbReference type="PROSITE" id="PS50855"/>
    </source>
</evidence>
<dbReference type="KEGG" id="hdt:HYPDE_34878"/>
<dbReference type="PANTHER" id="PTHR10422">
    <property type="entry name" value="CYTOCHROME C OXIDASE SUBUNIT 1"/>
    <property type="match status" value="1"/>
</dbReference>
<dbReference type="InterPro" id="IPR036927">
    <property type="entry name" value="Cyt_c_oxase-like_su1_sf"/>
</dbReference>
<keyword evidence="5" id="KW-1185">Reference proteome</keyword>
<keyword evidence="1" id="KW-0813">Transport</keyword>
<gene>
    <name evidence="4" type="ORF">HYPDE_34878</name>
</gene>
<dbReference type="GO" id="GO:0015990">
    <property type="term" value="P:electron transport coupled proton transport"/>
    <property type="evidence" value="ECO:0007669"/>
    <property type="project" value="TreeGrafter"/>
</dbReference>
<organism evidence="4 5">
    <name type="scientific">Hyphomicrobium denitrificans 1NES1</name>
    <dbReference type="NCBI Taxonomy" id="670307"/>
    <lineage>
        <taxon>Bacteria</taxon>
        <taxon>Pseudomonadati</taxon>
        <taxon>Pseudomonadota</taxon>
        <taxon>Alphaproteobacteria</taxon>
        <taxon>Hyphomicrobiales</taxon>
        <taxon>Hyphomicrobiaceae</taxon>
        <taxon>Hyphomicrobium</taxon>
    </lineage>
</organism>
<dbReference type="HOGENOM" id="CLU_017702_3_4_5"/>
<reference evidence="4 5" key="1">
    <citation type="journal article" date="2013" name="Genome Announc.">
        <title>Genome sequences for three denitrifying bacterial strains isolated from a uranium- and nitrate-contaminated subsurface environment.</title>
        <authorList>
            <person name="Venkatramanan R."/>
            <person name="Prakash O."/>
            <person name="Woyke T."/>
            <person name="Chain P."/>
            <person name="Goodwin L.A."/>
            <person name="Watson D."/>
            <person name="Brooks S."/>
            <person name="Kostka J.E."/>
            <person name="Green S.J."/>
        </authorList>
    </citation>
    <scope>NUCLEOTIDE SEQUENCE [LARGE SCALE GENOMIC DNA]</scope>
    <source>
        <strain evidence="4 5">1NES1</strain>
    </source>
</reference>
<dbReference type="PROSITE" id="PS50855">
    <property type="entry name" value="COX1"/>
    <property type="match status" value="1"/>
</dbReference>
<evidence type="ECO:0000313" key="5">
    <source>
        <dbReference type="Proteomes" id="UP000005952"/>
    </source>
</evidence>
<dbReference type="UniPathway" id="UPA00705"/>
<keyword evidence="2" id="KW-0472">Membrane</keyword>
<feature type="transmembrane region" description="Helical" evidence="2">
    <location>
        <begin position="445"/>
        <end position="467"/>
    </location>
</feature>
<feature type="transmembrane region" description="Helical" evidence="2">
    <location>
        <begin position="401"/>
        <end position="425"/>
    </location>
</feature>
<dbReference type="Proteomes" id="UP000005952">
    <property type="component" value="Chromosome"/>
</dbReference>
<name>N0B8Q1_9HYPH</name>
<dbReference type="InterPro" id="IPR000883">
    <property type="entry name" value="Cyt_C_Oxase_1"/>
</dbReference>
<feature type="transmembrane region" description="Helical" evidence="2">
    <location>
        <begin position="368"/>
        <end position="389"/>
    </location>
</feature>
<dbReference type="GO" id="GO:0004129">
    <property type="term" value="F:cytochrome-c oxidase activity"/>
    <property type="evidence" value="ECO:0007669"/>
    <property type="project" value="InterPro"/>
</dbReference>
<dbReference type="GO" id="GO:0006119">
    <property type="term" value="P:oxidative phosphorylation"/>
    <property type="evidence" value="ECO:0007669"/>
    <property type="project" value="UniProtKB-UniPathway"/>
</dbReference>
<sequence>MKMMLAAALHVQRRRCEPAMPQTAPAHPVKISKNDDEALARVFMGYTVSATVWLIFATFVGILLAYKFGAPEFGPGEWLTFGRLRPIHTNGTFYGWASIALVGLAYYVAARSSRTPLFSARLAWLGLWLFNIAAFVGTVALFLGYNAGDLEYREWPWPVRLIFLAALLVTAWNLLATVAQRSTDDIYLSNWYTMGGVLWTCIIAVVAILPWYQYGLGQVAVSGFYMHNAVGMWFTPLALGIFYYALPKLLSRPIYSYALGIFAFWTNLVFYPIIGAHHFLFSPLPWWLQTTAIVFSVAMLVPVLGGSANFLLTMRGSYGELRHSYPLMFIFVGVLGYLLGSTQGTFEAFRSLQAIWHLTNYTVGHSHLTMYGFVNFAIWGGVYALLPAATGKSPSQLGLALHFWMALVGVVIYVLSLSIGGTIQGLDWEHGLPFIQSVIDMQPFYVWRGVGGVLMFLSHLVFAWNIWGMTVGIRLRQTAPEQVAARGRTA</sequence>
<keyword evidence="2" id="KW-0812">Transmembrane</keyword>
<dbReference type="AlphaFoldDB" id="N0B8Q1"/>
<dbReference type="eggNOG" id="COG3278">
    <property type="taxonomic scope" value="Bacteria"/>
</dbReference>
<feature type="transmembrane region" description="Helical" evidence="2">
    <location>
        <begin position="43"/>
        <end position="66"/>
    </location>
</feature>
<dbReference type="GO" id="GO:0020037">
    <property type="term" value="F:heme binding"/>
    <property type="evidence" value="ECO:0007669"/>
    <property type="project" value="InterPro"/>
</dbReference>
<evidence type="ECO:0000313" key="4">
    <source>
        <dbReference type="EMBL" id="AGK58647.1"/>
    </source>
</evidence>
<keyword evidence="1" id="KW-0249">Electron transport</keyword>
<feature type="transmembrane region" description="Helical" evidence="2">
    <location>
        <begin position="191"/>
        <end position="212"/>
    </location>
</feature>
<feature type="transmembrane region" description="Helical" evidence="2">
    <location>
        <begin position="254"/>
        <end position="274"/>
    </location>
</feature>
<dbReference type="Gene3D" id="1.20.210.10">
    <property type="entry name" value="Cytochrome c oxidase-like, subunit I domain"/>
    <property type="match status" value="1"/>
</dbReference>
<accession>N0B8Q1</accession>
<dbReference type="EMBL" id="CP005587">
    <property type="protein sequence ID" value="AGK58647.1"/>
    <property type="molecule type" value="Genomic_DNA"/>
</dbReference>
<dbReference type="STRING" id="670307.HYPDE_34878"/>
<feature type="domain" description="Cytochrome oxidase subunit I profile" evidence="3">
    <location>
        <begin position="28"/>
        <end position="490"/>
    </location>
</feature>
<keyword evidence="1" id="KW-0679">Respiratory chain</keyword>
<dbReference type="SUPFAM" id="SSF81442">
    <property type="entry name" value="Cytochrome c oxidase subunit I-like"/>
    <property type="match status" value="1"/>
</dbReference>
<feature type="transmembrane region" description="Helical" evidence="2">
    <location>
        <begin position="224"/>
        <end position="245"/>
    </location>
</feature>
<feature type="transmembrane region" description="Helical" evidence="2">
    <location>
        <begin position="93"/>
        <end position="110"/>
    </location>
</feature>
<feature type="transmembrane region" description="Helical" evidence="2">
    <location>
        <begin position="324"/>
        <end position="340"/>
    </location>
</feature>
<evidence type="ECO:0000256" key="1">
    <source>
        <dbReference type="ARBA" id="ARBA00022660"/>
    </source>
</evidence>
<dbReference type="Pfam" id="PF00115">
    <property type="entry name" value="COX1"/>
    <property type="match status" value="1"/>
</dbReference>
<dbReference type="PANTHER" id="PTHR10422:SF29">
    <property type="entry name" value="CYTOCHROME C OXIDASE SUBUNIT 1 HOMOLOG, BACTEROID"/>
    <property type="match status" value="1"/>
</dbReference>
<feature type="transmembrane region" description="Helical" evidence="2">
    <location>
        <begin position="157"/>
        <end position="179"/>
    </location>
</feature>
<feature type="transmembrane region" description="Helical" evidence="2">
    <location>
        <begin position="122"/>
        <end position="145"/>
    </location>
</feature>
<keyword evidence="2" id="KW-1133">Transmembrane helix</keyword>
<feature type="transmembrane region" description="Helical" evidence="2">
    <location>
        <begin position="286"/>
        <end position="312"/>
    </location>
</feature>
<dbReference type="GO" id="GO:0016020">
    <property type="term" value="C:membrane"/>
    <property type="evidence" value="ECO:0007669"/>
    <property type="project" value="InterPro"/>
</dbReference>
<protein>
    <submittedName>
        <fullName evidence="4">Cbb3-type cytochrome oxidase subunit 1</fullName>
    </submittedName>
</protein>